<organism evidence="2">
    <name type="scientific">Edafosvirus sp</name>
    <dbReference type="NCBI Taxonomy" id="2487765"/>
    <lineage>
        <taxon>Viruses</taxon>
        <taxon>Varidnaviria</taxon>
        <taxon>Bamfordvirae</taxon>
        <taxon>Nucleocytoviricota</taxon>
        <taxon>Megaviricetes</taxon>
        <taxon>Imitervirales</taxon>
        <taxon>Mimiviridae</taxon>
        <taxon>Klosneuvirinae</taxon>
    </lineage>
</organism>
<gene>
    <name evidence="2" type="ORF">Edafosvirus23_7</name>
</gene>
<protein>
    <submittedName>
        <fullName evidence="2">RNA ligase</fullName>
    </submittedName>
</protein>
<dbReference type="InterPro" id="IPR019039">
    <property type="entry name" value="T4-Rnl1-like_N"/>
</dbReference>
<dbReference type="GO" id="GO:0016874">
    <property type="term" value="F:ligase activity"/>
    <property type="evidence" value="ECO:0007669"/>
    <property type="project" value="UniProtKB-KW"/>
</dbReference>
<sequence length="385" mass="44500">MADTFFRNCPDEICISYKSKDRKIKKDCAIYRECRQLVLGLPDFQIVARSFSRFFDLNENADDTKIIKSAKSIKFVEKHDGSIIMIFNYKGIWRLVSRGSFGENKDVRGDDDKLEDDKDLPEKGSLPSWQTLFENTIGFTLESLNTSTIVDNDRSYIFELCTKYNRVVRPYNTDQVFLLASRSKTDFTESTDEDLDTIATSLKIKRPQIYSVTGYLQAIELLNQFSITNPMFEGVIAKVEYSEGVFVRAKLKTESWELMHKSMHKSKIILTPEMIIQFYLNGSLDKIINESNTETKKEYIDSIILKVNDEEKKLITIWNSAKDITNQAEFAIEINKNDGTELAISKEYKSILFKLKKNPEMSIRELWKNSCHIVTGLVMKFLDSP</sequence>
<evidence type="ECO:0000259" key="1">
    <source>
        <dbReference type="Pfam" id="PF09511"/>
    </source>
</evidence>
<dbReference type="Pfam" id="PF09511">
    <property type="entry name" value="RNA_lig_T4_1"/>
    <property type="match status" value="1"/>
</dbReference>
<reference evidence="2" key="1">
    <citation type="submission" date="2018-10" db="EMBL/GenBank/DDBJ databases">
        <title>Hidden diversity of soil giant viruses.</title>
        <authorList>
            <person name="Schulz F."/>
            <person name="Alteio L."/>
            <person name="Goudeau D."/>
            <person name="Ryan E.M."/>
            <person name="Malmstrom R.R."/>
            <person name="Blanchard J."/>
            <person name="Woyke T."/>
        </authorList>
    </citation>
    <scope>NUCLEOTIDE SEQUENCE</scope>
    <source>
        <strain evidence="2">EDV1</strain>
    </source>
</reference>
<name>A0A3G4ZUT6_9VIRU</name>
<dbReference type="EMBL" id="MK072088">
    <property type="protein sequence ID" value="AYV78668.1"/>
    <property type="molecule type" value="Genomic_DNA"/>
</dbReference>
<accession>A0A3G4ZUT6</accession>
<evidence type="ECO:0000313" key="2">
    <source>
        <dbReference type="EMBL" id="AYV78668.1"/>
    </source>
</evidence>
<feature type="domain" description="T4 RNA ligase 1-like N-terminal" evidence="1">
    <location>
        <begin position="33"/>
        <end position="254"/>
    </location>
</feature>
<proteinExistence type="predicted"/>
<keyword evidence="2" id="KW-0436">Ligase</keyword>